<evidence type="ECO:0000313" key="1">
    <source>
        <dbReference type="EMBL" id="VDP48675.1"/>
    </source>
</evidence>
<reference evidence="1 2" key="1">
    <citation type="submission" date="2018-11" db="EMBL/GenBank/DDBJ databases">
        <authorList>
            <consortium name="Pathogen Informatics"/>
        </authorList>
    </citation>
    <scope>NUCLEOTIDE SEQUENCE [LARGE SCALE GENOMIC DNA]</scope>
    <source>
        <strain>Denwood</strain>
        <strain evidence="2">Zambia</strain>
    </source>
</reference>
<accession>A0A183P4D4</accession>
<proteinExistence type="predicted"/>
<gene>
    <name evidence="1" type="ORF">SMTD_LOCUS9220</name>
</gene>
<protein>
    <submittedName>
        <fullName evidence="1">Uncharacterized protein</fullName>
    </submittedName>
</protein>
<dbReference type="EMBL" id="UZAL01029510">
    <property type="protein sequence ID" value="VDP48675.1"/>
    <property type="molecule type" value="Genomic_DNA"/>
</dbReference>
<organism evidence="1 2">
    <name type="scientific">Schistosoma mattheei</name>
    <dbReference type="NCBI Taxonomy" id="31246"/>
    <lineage>
        <taxon>Eukaryota</taxon>
        <taxon>Metazoa</taxon>
        <taxon>Spiralia</taxon>
        <taxon>Lophotrochozoa</taxon>
        <taxon>Platyhelminthes</taxon>
        <taxon>Trematoda</taxon>
        <taxon>Digenea</taxon>
        <taxon>Strigeidida</taxon>
        <taxon>Schistosomatoidea</taxon>
        <taxon>Schistosomatidae</taxon>
        <taxon>Schistosoma</taxon>
    </lineage>
</organism>
<dbReference type="AlphaFoldDB" id="A0A183P4D4"/>
<keyword evidence="2" id="KW-1185">Reference proteome</keyword>
<sequence length="230" mass="26987">MDTPNKNDKLILKKELPNVKQKIDQFNKIAYNHMFKSRSNIPIIKLNNNKFPWTNEQFYLRQVNKTLNLWNSNEQLNSKSVAMPNITTFSNINNQHNHEGFIDFNYDALSVKGIFKNLNQESIELKNTLSTDKQYKYHKTKSEHSFIISNHSNESDKYSSQTEQNQLLIGGRLENKKEDNDSNNNLTVDEFINNNIIQNVNLLSEQFTLYVYRNSNQNLGFSVSRKVFQL</sequence>
<dbReference type="Proteomes" id="UP000269396">
    <property type="component" value="Unassembled WGS sequence"/>
</dbReference>
<evidence type="ECO:0000313" key="2">
    <source>
        <dbReference type="Proteomes" id="UP000269396"/>
    </source>
</evidence>
<name>A0A183P4D4_9TREM</name>